<dbReference type="SUPFAM" id="SSF47781">
    <property type="entry name" value="RuvA domain 2-like"/>
    <property type="match status" value="1"/>
</dbReference>
<reference evidence="9 10" key="1">
    <citation type="submission" date="2018-05" db="EMBL/GenBank/DDBJ databases">
        <title>Acuticoccus sediminis sp. nov., isolated from deep-sea sediment of Indian Ocean.</title>
        <authorList>
            <person name="Liu X."/>
            <person name="Lai Q."/>
            <person name="Du Y."/>
            <person name="Sun F."/>
            <person name="Zhang X."/>
            <person name="Wang S."/>
            <person name="Shao Z."/>
        </authorList>
    </citation>
    <scope>NUCLEOTIDE SEQUENCE [LARGE SCALE GENOMIC DNA]</scope>
    <source>
        <strain evidence="9 10">PTG4-2</strain>
    </source>
</reference>
<dbReference type="GO" id="GO:0006508">
    <property type="term" value="P:proteolysis"/>
    <property type="evidence" value="ECO:0007669"/>
    <property type="project" value="UniProtKB-KW"/>
</dbReference>
<protein>
    <recommendedName>
        <fullName evidence="8">MPN domain-containing protein</fullName>
    </recommendedName>
</protein>
<evidence type="ECO:0000256" key="6">
    <source>
        <dbReference type="RuleBase" id="RU003797"/>
    </source>
</evidence>
<evidence type="ECO:0000313" key="10">
    <source>
        <dbReference type="Proteomes" id="UP000249590"/>
    </source>
</evidence>
<evidence type="ECO:0000256" key="5">
    <source>
        <dbReference type="ARBA" id="ARBA00023049"/>
    </source>
</evidence>
<dbReference type="CDD" id="cd08071">
    <property type="entry name" value="MPN_DUF2466"/>
    <property type="match status" value="1"/>
</dbReference>
<dbReference type="Gene3D" id="3.40.140.10">
    <property type="entry name" value="Cytidine Deaminase, domain 2"/>
    <property type="match status" value="1"/>
</dbReference>
<feature type="compositionally biased region" description="Polar residues" evidence="7">
    <location>
        <begin position="41"/>
        <end position="51"/>
    </location>
</feature>
<dbReference type="InterPro" id="IPR025657">
    <property type="entry name" value="RadC_JAB"/>
</dbReference>
<dbReference type="NCBIfam" id="TIGR00608">
    <property type="entry name" value="radc"/>
    <property type="match status" value="1"/>
</dbReference>
<sequence length="339" mass="36582">MAEQDRGTERVSSAALTLLRAAISAHAAQSGSGQPARKRTSPTTATPPETRSSPDEARRSSETARDDPAASAERPARLRHPAGDDPARHPEANQAELFGEGPDAPARASGDEGQRRISVDLSSGHRDRLRARFDRGETLPEYELLELLLFRSIPRRDTKPIAKALIAEFGSFAAVLAAPAARLMDVSGVGERVVGDFRLIRAAAERLTHDALADRVVLSSTDAVVDFYRARLRGLEREEFHVLYLDKKNKMLVSECAGAGTVDHTPVYPREVLKRALELGASAIVLIHNHPSGDPAPSRADIAVTAKIIDGARPLGLAVHDHIIIGANTYISLRSEGYV</sequence>
<organism evidence="9 10">
    <name type="scientific">Acuticoccus sediminis</name>
    <dbReference type="NCBI Taxonomy" id="2184697"/>
    <lineage>
        <taxon>Bacteria</taxon>
        <taxon>Pseudomonadati</taxon>
        <taxon>Pseudomonadota</taxon>
        <taxon>Alphaproteobacteria</taxon>
        <taxon>Hyphomicrobiales</taxon>
        <taxon>Amorphaceae</taxon>
        <taxon>Acuticoccus</taxon>
    </lineage>
</organism>
<evidence type="ECO:0000256" key="2">
    <source>
        <dbReference type="ARBA" id="ARBA00022723"/>
    </source>
</evidence>
<evidence type="ECO:0000313" key="9">
    <source>
        <dbReference type="EMBL" id="RAH99843.1"/>
    </source>
</evidence>
<dbReference type="InterPro" id="IPR037518">
    <property type="entry name" value="MPN"/>
</dbReference>
<evidence type="ECO:0000256" key="1">
    <source>
        <dbReference type="ARBA" id="ARBA00022670"/>
    </source>
</evidence>
<dbReference type="EMBL" id="QHHQ01000004">
    <property type="protein sequence ID" value="RAH99843.1"/>
    <property type="molecule type" value="Genomic_DNA"/>
</dbReference>
<feature type="region of interest" description="Disordered" evidence="7">
    <location>
        <begin position="24"/>
        <end position="121"/>
    </location>
</feature>
<dbReference type="AlphaFoldDB" id="A0A8B2NRV6"/>
<dbReference type="InterPro" id="IPR010994">
    <property type="entry name" value="RuvA_2-like"/>
</dbReference>
<keyword evidence="1" id="KW-0645">Protease</keyword>
<evidence type="ECO:0000256" key="7">
    <source>
        <dbReference type="SAM" id="MobiDB-lite"/>
    </source>
</evidence>
<dbReference type="SUPFAM" id="SSF102712">
    <property type="entry name" value="JAB1/MPN domain"/>
    <property type="match status" value="1"/>
</dbReference>
<gene>
    <name evidence="9" type="ORF">DLJ53_19000</name>
</gene>
<dbReference type="PROSITE" id="PS50249">
    <property type="entry name" value="MPN"/>
    <property type="match status" value="1"/>
</dbReference>
<dbReference type="GO" id="GO:0046872">
    <property type="term" value="F:metal ion binding"/>
    <property type="evidence" value="ECO:0007669"/>
    <property type="project" value="UniProtKB-KW"/>
</dbReference>
<evidence type="ECO:0000256" key="4">
    <source>
        <dbReference type="ARBA" id="ARBA00022833"/>
    </source>
</evidence>
<feature type="compositionally biased region" description="Basic and acidic residues" evidence="7">
    <location>
        <begin position="81"/>
        <end position="91"/>
    </location>
</feature>
<dbReference type="PANTHER" id="PTHR30471:SF3">
    <property type="entry name" value="UPF0758 PROTEIN YEES-RELATED"/>
    <property type="match status" value="1"/>
</dbReference>
<name>A0A8B2NRV6_9HYPH</name>
<dbReference type="GO" id="GO:0008237">
    <property type="term" value="F:metallopeptidase activity"/>
    <property type="evidence" value="ECO:0007669"/>
    <property type="project" value="UniProtKB-KW"/>
</dbReference>
<keyword evidence="3" id="KW-0378">Hydrolase</keyword>
<proteinExistence type="inferred from homology"/>
<dbReference type="OrthoDB" id="9804482at2"/>
<dbReference type="NCBIfam" id="NF000642">
    <property type="entry name" value="PRK00024.1"/>
    <property type="match status" value="1"/>
</dbReference>
<accession>A0A8B2NRV6</accession>
<comment type="similarity">
    <text evidence="6">Belongs to the UPF0758 family.</text>
</comment>
<dbReference type="Pfam" id="PF04002">
    <property type="entry name" value="RadC"/>
    <property type="match status" value="1"/>
</dbReference>
<comment type="caution">
    <text evidence="9">The sequence shown here is derived from an EMBL/GenBank/DDBJ whole genome shotgun (WGS) entry which is preliminary data.</text>
</comment>
<dbReference type="Proteomes" id="UP000249590">
    <property type="component" value="Unassembled WGS sequence"/>
</dbReference>
<dbReference type="PROSITE" id="PS01302">
    <property type="entry name" value="UPF0758"/>
    <property type="match status" value="1"/>
</dbReference>
<feature type="compositionally biased region" description="Basic and acidic residues" evidence="7">
    <location>
        <begin position="109"/>
        <end position="121"/>
    </location>
</feature>
<dbReference type="InterPro" id="IPR020891">
    <property type="entry name" value="UPF0758_CS"/>
</dbReference>
<dbReference type="Gene3D" id="1.10.150.20">
    <property type="entry name" value="5' to 3' exonuclease, C-terminal subdomain"/>
    <property type="match status" value="1"/>
</dbReference>
<keyword evidence="10" id="KW-1185">Reference proteome</keyword>
<feature type="domain" description="MPN" evidence="8">
    <location>
        <begin position="217"/>
        <end position="339"/>
    </location>
</feature>
<keyword evidence="4" id="KW-0862">Zinc</keyword>
<keyword evidence="5" id="KW-0482">Metalloprotease</keyword>
<feature type="compositionally biased region" description="Basic and acidic residues" evidence="7">
    <location>
        <begin position="52"/>
        <end position="68"/>
    </location>
</feature>
<evidence type="ECO:0000259" key="8">
    <source>
        <dbReference type="PROSITE" id="PS50249"/>
    </source>
</evidence>
<keyword evidence="2" id="KW-0479">Metal-binding</keyword>
<evidence type="ECO:0000256" key="3">
    <source>
        <dbReference type="ARBA" id="ARBA00022801"/>
    </source>
</evidence>
<dbReference type="InterPro" id="IPR001405">
    <property type="entry name" value="UPF0758"/>
</dbReference>
<dbReference type="PANTHER" id="PTHR30471">
    <property type="entry name" value="DNA REPAIR PROTEIN RADC"/>
    <property type="match status" value="1"/>
</dbReference>
<dbReference type="RefSeq" id="WP_111348161.1">
    <property type="nucleotide sequence ID" value="NZ_QHHQ01000004.1"/>
</dbReference>